<feature type="domain" description="DUF4357" evidence="2">
    <location>
        <begin position="14"/>
        <end position="67"/>
    </location>
</feature>
<evidence type="ECO:0000256" key="1">
    <source>
        <dbReference type="SAM" id="MobiDB-lite"/>
    </source>
</evidence>
<keyword evidence="4" id="KW-1185">Reference proteome</keyword>
<name>A0ABQ0PVS8_9PROT</name>
<dbReference type="EMBL" id="BAPV01000001">
    <property type="protein sequence ID" value="GBQ82836.1"/>
    <property type="molecule type" value="Genomic_DNA"/>
</dbReference>
<dbReference type="Pfam" id="PF14267">
    <property type="entry name" value="DUF4357"/>
    <property type="match status" value="1"/>
</dbReference>
<evidence type="ECO:0000313" key="4">
    <source>
        <dbReference type="Proteomes" id="UP001062776"/>
    </source>
</evidence>
<dbReference type="RefSeq" id="WP_264813906.1">
    <property type="nucleotide sequence ID" value="NZ_BAPV01000001.1"/>
</dbReference>
<accession>A0ABQ0PVS8</accession>
<evidence type="ECO:0000313" key="3">
    <source>
        <dbReference type="EMBL" id="GBQ82836.1"/>
    </source>
</evidence>
<feature type="region of interest" description="Disordered" evidence="1">
    <location>
        <begin position="42"/>
        <end position="85"/>
    </location>
</feature>
<gene>
    <name evidence="3" type="ORF">AA0535_0090</name>
</gene>
<protein>
    <recommendedName>
        <fullName evidence="2">DUF4357 domain-containing protein</fullName>
    </recommendedName>
</protein>
<comment type="caution">
    <text evidence="3">The sequence shown here is derived from an EMBL/GenBank/DDBJ whole genome shotgun (WGS) entry which is preliminary data.</text>
</comment>
<dbReference type="InterPro" id="IPR025579">
    <property type="entry name" value="DUF4357"/>
</dbReference>
<sequence>MSTQSITPNRLKKRDILIGSGDLEIVGERLYFRKDVNFSSPSAAGDMVNGRSTNGWTEWKDEAGNTLSDLTGRKRPGPMPCDPET</sequence>
<evidence type="ECO:0000259" key="2">
    <source>
        <dbReference type="Pfam" id="PF14267"/>
    </source>
</evidence>
<reference evidence="3" key="1">
    <citation type="submission" date="2013-04" db="EMBL/GenBank/DDBJ databases">
        <title>The genome sequencing project of 58 acetic acid bacteria.</title>
        <authorList>
            <person name="Okamoto-Kainuma A."/>
            <person name="Ishikawa M."/>
            <person name="Umino S."/>
            <person name="Koizumi Y."/>
            <person name="Shiwa Y."/>
            <person name="Yoshikawa H."/>
            <person name="Matsutani M."/>
            <person name="Matsushita K."/>
        </authorList>
    </citation>
    <scope>NUCLEOTIDE SEQUENCE</scope>
    <source>
        <strain evidence="3">NRIC 0535</strain>
    </source>
</reference>
<organism evidence="3 4">
    <name type="scientific">Asaia krungthepensis NRIC 0535</name>
    <dbReference type="NCBI Taxonomy" id="1307925"/>
    <lineage>
        <taxon>Bacteria</taxon>
        <taxon>Pseudomonadati</taxon>
        <taxon>Pseudomonadota</taxon>
        <taxon>Alphaproteobacteria</taxon>
        <taxon>Acetobacterales</taxon>
        <taxon>Acetobacteraceae</taxon>
        <taxon>Asaia</taxon>
    </lineage>
</organism>
<dbReference type="Proteomes" id="UP001062776">
    <property type="component" value="Unassembled WGS sequence"/>
</dbReference>
<proteinExistence type="predicted"/>